<dbReference type="STRING" id="649639.Bcell_1230"/>
<dbReference type="RefSeq" id="WP_013487836.1">
    <property type="nucleotide sequence ID" value="NC_014829.1"/>
</dbReference>
<sequence length="108" mass="11860">MGFSYQASVAIAIQIKGTEKVGLYFFSGLEIKAFVDAINTSKRMKGSVDMPEGDYDLSFISLDGTLDGFHIWISEESLAGTIIHITDTEAAYKLTKKSTNTIRDILSD</sequence>
<gene>
    <name evidence="2" type="ordered locus">Bcell_1230</name>
</gene>
<reference evidence="2 3" key="1">
    <citation type="submission" date="2010-12" db="EMBL/GenBank/DDBJ databases">
        <title>Complete sequence of Bacillus cellulosilyticus DSM 2522.</title>
        <authorList>
            <consortium name="US DOE Joint Genome Institute"/>
            <person name="Lucas S."/>
            <person name="Copeland A."/>
            <person name="Lapidus A."/>
            <person name="Cheng J.-F."/>
            <person name="Bruce D."/>
            <person name="Goodwin L."/>
            <person name="Pitluck S."/>
            <person name="Chertkov O."/>
            <person name="Detter J.C."/>
            <person name="Han C."/>
            <person name="Tapia R."/>
            <person name="Land M."/>
            <person name="Hauser L."/>
            <person name="Jeffries C."/>
            <person name="Kyrpides N."/>
            <person name="Ivanova N."/>
            <person name="Mikhailova N."/>
            <person name="Brumm P."/>
            <person name="Mead D."/>
            <person name="Woyke T."/>
        </authorList>
    </citation>
    <scope>NUCLEOTIDE SEQUENCE [LARGE SCALE GENOMIC DNA]</scope>
    <source>
        <strain evidence="3">ATCC 21833 / DSM 2522 / FERM P-1141 / JCM 9156 / N-4</strain>
    </source>
</reference>
<organism evidence="2 3">
    <name type="scientific">Evansella cellulosilytica (strain ATCC 21833 / DSM 2522 / FERM P-1141 / JCM 9156 / N-4)</name>
    <name type="common">Bacillus cellulosilyticus</name>
    <dbReference type="NCBI Taxonomy" id="649639"/>
    <lineage>
        <taxon>Bacteria</taxon>
        <taxon>Bacillati</taxon>
        <taxon>Bacillota</taxon>
        <taxon>Bacilli</taxon>
        <taxon>Bacillales</taxon>
        <taxon>Bacillaceae</taxon>
        <taxon>Evansella</taxon>
    </lineage>
</organism>
<dbReference type="Pfam" id="PF26353">
    <property type="entry name" value="YhfM"/>
    <property type="match status" value="1"/>
</dbReference>
<dbReference type="EMBL" id="CP002394">
    <property type="protein sequence ID" value="ADU29495.1"/>
    <property type="molecule type" value="Genomic_DNA"/>
</dbReference>
<accession>E6TRX2</accession>
<dbReference type="Proteomes" id="UP000001401">
    <property type="component" value="Chromosome"/>
</dbReference>
<dbReference type="KEGG" id="bco:Bcell_1230"/>
<evidence type="ECO:0000259" key="1">
    <source>
        <dbReference type="Pfam" id="PF26353"/>
    </source>
</evidence>
<dbReference type="HOGENOM" id="CLU_2191669_0_0_9"/>
<feature type="domain" description="YhfM-like" evidence="1">
    <location>
        <begin position="30"/>
        <end position="107"/>
    </location>
</feature>
<dbReference type="AlphaFoldDB" id="E6TRX2"/>
<dbReference type="OrthoDB" id="2865555at2"/>
<proteinExistence type="predicted"/>
<evidence type="ECO:0000313" key="3">
    <source>
        <dbReference type="Proteomes" id="UP000001401"/>
    </source>
</evidence>
<evidence type="ECO:0000313" key="2">
    <source>
        <dbReference type="EMBL" id="ADU29495.1"/>
    </source>
</evidence>
<protein>
    <recommendedName>
        <fullName evidence="1">YhfM-like domain-containing protein</fullName>
    </recommendedName>
</protein>
<dbReference type="InterPro" id="IPR058780">
    <property type="entry name" value="YhfM-like_dom"/>
</dbReference>
<name>E6TRX2_EVAC2</name>
<keyword evidence="3" id="KW-1185">Reference proteome</keyword>